<evidence type="ECO:0000259" key="1">
    <source>
        <dbReference type="Pfam" id="PF13443"/>
    </source>
</evidence>
<dbReference type="AlphaFoldDB" id="A0A1X9M5N8"/>
<evidence type="ECO:0000313" key="3">
    <source>
        <dbReference type="Proteomes" id="UP000193006"/>
    </source>
</evidence>
<reference evidence="2 3" key="1">
    <citation type="submission" date="2017-04" db="EMBL/GenBank/DDBJ databases">
        <title>Bacillus krulwichiae AM31D Genome sequencing and assembly.</title>
        <authorList>
            <person name="Krulwich T.A."/>
            <person name="Anastor L."/>
            <person name="Ehrlich R."/>
            <person name="Ehrlich G.D."/>
            <person name="Janto B."/>
        </authorList>
    </citation>
    <scope>NUCLEOTIDE SEQUENCE [LARGE SCALE GENOMIC DNA]</scope>
    <source>
        <strain evidence="2 3">AM31D</strain>
    </source>
</reference>
<name>A0A1X9M5N8_9BACI</name>
<sequence length="84" mass="9890">MKLRHNLRVLMAKKRVKSLKQLSELINYDYAKIVQFNNYNQNKIDPILITKLCEFFGCTLKDLLFLYEGDDGTNDGFPKKRKCS</sequence>
<dbReference type="EMBL" id="CP020814">
    <property type="protein sequence ID" value="ARK28757.1"/>
    <property type="molecule type" value="Genomic_DNA"/>
</dbReference>
<dbReference type="Proteomes" id="UP000193006">
    <property type="component" value="Chromosome"/>
</dbReference>
<dbReference type="GO" id="GO:0003677">
    <property type="term" value="F:DNA binding"/>
    <property type="evidence" value="ECO:0007669"/>
    <property type="project" value="InterPro"/>
</dbReference>
<accession>A0A1X9M5N8</accession>
<organism evidence="2 3">
    <name type="scientific">Halalkalibacter krulwichiae</name>
    <dbReference type="NCBI Taxonomy" id="199441"/>
    <lineage>
        <taxon>Bacteria</taxon>
        <taxon>Bacillati</taxon>
        <taxon>Bacillota</taxon>
        <taxon>Bacilli</taxon>
        <taxon>Bacillales</taxon>
        <taxon>Bacillaceae</taxon>
        <taxon>Halalkalibacter</taxon>
    </lineage>
</organism>
<dbReference type="SUPFAM" id="SSF47413">
    <property type="entry name" value="lambda repressor-like DNA-binding domains"/>
    <property type="match status" value="1"/>
</dbReference>
<dbReference type="KEGG" id="bkw:BkAM31D_02220"/>
<feature type="domain" description="HTH cro/C1-type" evidence="1">
    <location>
        <begin position="6"/>
        <end position="64"/>
    </location>
</feature>
<protein>
    <recommendedName>
        <fullName evidence="1">HTH cro/C1-type domain-containing protein</fullName>
    </recommendedName>
</protein>
<proteinExistence type="predicted"/>
<dbReference type="Pfam" id="PF13443">
    <property type="entry name" value="HTH_26"/>
    <property type="match status" value="1"/>
</dbReference>
<gene>
    <name evidence="2" type="ORF">BkAM31D_02220</name>
</gene>
<dbReference type="InterPro" id="IPR010982">
    <property type="entry name" value="Lambda_DNA-bd_dom_sf"/>
</dbReference>
<evidence type="ECO:0000313" key="2">
    <source>
        <dbReference type="EMBL" id="ARK28757.1"/>
    </source>
</evidence>
<dbReference type="STRING" id="199441.BkAM31D_02220"/>
<keyword evidence="3" id="KW-1185">Reference proteome</keyword>
<dbReference type="InterPro" id="IPR001387">
    <property type="entry name" value="Cro/C1-type_HTH"/>
</dbReference>